<evidence type="ECO:0000256" key="1">
    <source>
        <dbReference type="PIRSR" id="PIRSR632852-1"/>
    </source>
</evidence>
<dbReference type="PANTHER" id="PTHR31573">
    <property type="entry name" value="ALPHA-KETOGLUTARATE-DEPENDENT DIOXYGENASE ALKB HOMOLOG 2"/>
    <property type="match status" value="1"/>
</dbReference>
<dbReference type="OrthoDB" id="2163491at2759"/>
<dbReference type="GO" id="GO:0051747">
    <property type="term" value="F:cytosine C-5 DNA demethylase activity"/>
    <property type="evidence" value="ECO:0007669"/>
    <property type="project" value="TreeGrafter"/>
</dbReference>
<dbReference type="Gene3D" id="2.30.280.10">
    <property type="entry name" value="SRA-YDG"/>
    <property type="match status" value="1"/>
</dbReference>
<dbReference type="PANTHER" id="PTHR31573:SF4">
    <property type="entry name" value="FE2OG DIOXYGENASE DOMAIN-CONTAINING PROTEIN"/>
    <property type="match status" value="1"/>
</dbReference>
<dbReference type="SUPFAM" id="SSF51197">
    <property type="entry name" value="Clavaminate synthase-like"/>
    <property type="match status" value="1"/>
</dbReference>
<reference evidence="4 5" key="1">
    <citation type="journal article" date="2018" name="New Phytol.">
        <title>Comparative genomics and transcriptomics depict ericoid mycorrhizal fungi as versatile saprotrophs and plant mutualists.</title>
        <authorList>
            <person name="Martino E."/>
            <person name="Morin E."/>
            <person name="Grelet G.A."/>
            <person name="Kuo A."/>
            <person name="Kohler A."/>
            <person name="Daghino S."/>
            <person name="Barry K.W."/>
            <person name="Cichocki N."/>
            <person name="Clum A."/>
            <person name="Dockter R.B."/>
            <person name="Hainaut M."/>
            <person name="Kuo R.C."/>
            <person name="LaButti K."/>
            <person name="Lindahl B.D."/>
            <person name="Lindquist E.A."/>
            <person name="Lipzen A."/>
            <person name="Khouja H.R."/>
            <person name="Magnuson J."/>
            <person name="Murat C."/>
            <person name="Ohm R.A."/>
            <person name="Singer S.W."/>
            <person name="Spatafora J.W."/>
            <person name="Wang M."/>
            <person name="Veneault-Fourrey C."/>
            <person name="Henrissat B."/>
            <person name="Grigoriev I.V."/>
            <person name="Martin F.M."/>
            <person name="Perotto S."/>
        </authorList>
    </citation>
    <scope>NUCLEOTIDE SEQUENCE [LARGE SCALE GENOMIC DNA]</scope>
    <source>
        <strain evidence="4 5">ATCC 22711</strain>
    </source>
</reference>
<feature type="region of interest" description="Disordered" evidence="2">
    <location>
        <begin position="150"/>
        <end position="230"/>
    </location>
</feature>
<feature type="region of interest" description="Disordered" evidence="2">
    <location>
        <begin position="16"/>
        <end position="51"/>
    </location>
</feature>
<evidence type="ECO:0000259" key="3">
    <source>
        <dbReference type="PROSITE" id="PS51471"/>
    </source>
</evidence>
<dbReference type="STRING" id="857342.A0A2T3BFH2"/>
<dbReference type="RefSeq" id="XP_024725657.1">
    <property type="nucleotide sequence ID" value="XM_024867278.1"/>
</dbReference>
<proteinExistence type="predicted"/>
<dbReference type="EMBL" id="KZ679006">
    <property type="protein sequence ID" value="PSS28132.1"/>
    <property type="molecule type" value="Genomic_DNA"/>
</dbReference>
<feature type="compositionally biased region" description="Low complexity" evidence="2">
    <location>
        <begin position="66"/>
        <end position="77"/>
    </location>
</feature>
<dbReference type="GeneID" id="36575359"/>
<name>A0A2T3BFH2_AMORE</name>
<dbReference type="Gene3D" id="2.60.120.590">
    <property type="entry name" value="Alpha-ketoglutarate-dependent dioxygenase AlkB-like"/>
    <property type="match status" value="1"/>
</dbReference>
<feature type="binding site" evidence="1">
    <location>
        <position position="727"/>
    </location>
    <ligand>
        <name>2-oxoglutarate</name>
        <dbReference type="ChEBI" id="CHEBI:16810"/>
    </ligand>
</feature>
<dbReference type="AlphaFoldDB" id="A0A2T3BFH2"/>
<dbReference type="InterPro" id="IPR037151">
    <property type="entry name" value="AlkB-like_sf"/>
</dbReference>
<protein>
    <recommendedName>
        <fullName evidence="3">Fe2OG dioxygenase domain-containing protein</fullName>
    </recommendedName>
</protein>
<keyword evidence="5" id="KW-1185">Reference proteome</keyword>
<dbReference type="InterPro" id="IPR027450">
    <property type="entry name" value="AlkB-like"/>
</dbReference>
<feature type="region of interest" description="Disordered" evidence="2">
    <location>
        <begin position="66"/>
        <end position="110"/>
    </location>
</feature>
<evidence type="ECO:0000256" key="2">
    <source>
        <dbReference type="SAM" id="MobiDB-lite"/>
    </source>
</evidence>
<dbReference type="GO" id="GO:0008198">
    <property type="term" value="F:ferrous iron binding"/>
    <property type="evidence" value="ECO:0007669"/>
    <property type="project" value="TreeGrafter"/>
</dbReference>
<dbReference type="GO" id="GO:0006307">
    <property type="term" value="P:DNA alkylation repair"/>
    <property type="evidence" value="ECO:0007669"/>
    <property type="project" value="TreeGrafter"/>
</dbReference>
<feature type="compositionally biased region" description="Polar residues" evidence="2">
    <location>
        <begin position="16"/>
        <end position="29"/>
    </location>
</feature>
<dbReference type="InterPro" id="IPR036987">
    <property type="entry name" value="SRA-YDG_sf"/>
</dbReference>
<feature type="compositionally biased region" description="Polar residues" evidence="2">
    <location>
        <begin position="166"/>
        <end position="175"/>
    </location>
</feature>
<dbReference type="Pfam" id="PF13532">
    <property type="entry name" value="2OG-FeII_Oxy_2"/>
    <property type="match status" value="1"/>
</dbReference>
<feature type="compositionally biased region" description="Low complexity" evidence="2">
    <location>
        <begin position="89"/>
        <end position="106"/>
    </location>
</feature>
<dbReference type="Proteomes" id="UP000241818">
    <property type="component" value="Unassembled WGS sequence"/>
</dbReference>
<dbReference type="PROSITE" id="PS51471">
    <property type="entry name" value="FE2OG_OXY"/>
    <property type="match status" value="1"/>
</dbReference>
<dbReference type="InterPro" id="IPR032852">
    <property type="entry name" value="ALKBH2"/>
</dbReference>
<feature type="binding site" evidence="1">
    <location>
        <position position="736"/>
    </location>
    <ligand>
        <name>2-oxoglutarate</name>
        <dbReference type="ChEBI" id="CHEBI:16810"/>
    </ligand>
</feature>
<evidence type="ECO:0000313" key="5">
    <source>
        <dbReference type="Proteomes" id="UP000241818"/>
    </source>
</evidence>
<dbReference type="InterPro" id="IPR005123">
    <property type="entry name" value="Oxoglu/Fe-dep_dioxygenase_dom"/>
</dbReference>
<accession>A0A2T3BFH2</accession>
<gene>
    <name evidence="4" type="ORF">M430DRAFT_38816</name>
</gene>
<sequence length="912" mass="101410">MDQDYEAALQLSHQLNANMGQNVVAPSTTRETRASKKARISDSPAALSPELMSLTETTVSDALSSLLLSPSPTGSSPEAPSSQEDLMHSQSPTGTASSSFSTPTSSYDNTNTSMVVTEEDWFLVQKQGGQNSDGTWDRESLVTTNMNTSPKKAVRVTRSASRELQRTSVAHQINISDDGIPGSEQEQPQKLRVRKRETDDDDDFLFDDKQSSPDLMEGVQGTSDHKPTQKRKAMAKMTSKIAKKSKAPLYHENVQDGKPEPIGQPIVWAFKRQQLCETLPYYNAYQSGAYTHDNIARSILIDKEVSVRDKFDEEIVITSVGGGRLLDEKTGRMVYKKDQIFSSIANAFLRAMELKSPVAIIAGQGNKISPSKLPHYYNVLDWFHVTDVWQEKVLGHNDVRVIIWKVRMEKINLSNRSWWAAQNSSPQNLEERMTTDKHLCGECNVESKVMYNVGPACLNVSCGQFFNFGVEYDDNTLDYHPAFLKERTIFLGNDPGPLAPPPLTDDELNRIGALGYEKLCKRGMVCQTCGCCIRRIQWGQWSCENTDCDYTYRVQQLPVPISTVIANDMDHDDQPEDENRKVHGGIICHQSIVGSYDLQTFDLPNENGGIAGSIRHFKANGLINQQRDGPNDLFQEIQGSDLDLRRGAAVHKGTTQEVLTNHFTQNLGAAYKYLVAQDSKGFNEAPPVVIKAAKRMIWAGQHAVNDKNTVHHTEGFQNFNECLVIGYFDGSKIGYHDDGEKTLGPTVATLSLGANAVMKFRPKHKTHIPAFEEDPKTKDKKEKPAVLTITLKHGDIVVMHGRSIQKLYEHEVTPYGGLRFALTCRYIVPDTLSPIERLVAADKGAFPPGSERFNYNGSLHAIPLSSIPGQNSLQDTLNEIKAKHQVGELDTPQLEMLLRDLGEYYVSIAGSA</sequence>
<feature type="domain" description="Fe2OG dioxygenase" evidence="3">
    <location>
        <begin position="718"/>
        <end position="828"/>
    </location>
</feature>
<dbReference type="GO" id="GO:0035516">
    <property type="term" value="F:broad specificity oxidative DNA demethylase activity"/>
    <property type="evidence" value="ECO:0007669"/>
    <property type="project" value="TreeGrafter"/>
</dbReference>
<evidence type="ECO:0000313" key="4">
    <source>
        <dbReference type="EMBL" id="PSS28132.1"/>
    </source>
</evidence>
<organism evidence="4 5">
    <name type="scientific">Amorphotheca resinae ATCC 22711</name>
    <dbReference type="NCBI Taxonomy" id="857342"/>
    <lineage>
        <taxon>Eukaryota</taxon>
        <taxon>Fungi</taxon>
        <taxon>Dikarya</taxon>
        <taxon>Ascomycota</taxon>
        <taxon>Pezizomycotina</taxon>
        <taxon>Leotiomycetes</taxon>
        <taxon>Helotiales</taxon>
        <taxon>Amorphothecaceae</taxon>
        <taxon>Amorphotheca</taxon>
    </lineage>
</organism>
<dbReference type="InParanoid" id="A0A2T3BFH2"/>